<name>A0A5N5NAQ8_9ROSI</name>
<evidence type="ECO:0000313" key="1">
    <source>
        <dbReference type="EMBL" id="KAB5563683.1"/>
    </source>
</evidence>
<accession>A0A5N5NAQ8</accession>
<comment type="caution">
    <text evidence="1">The sequence shown here is derived from an EMBL/GenBank/DDBJ whole genome shotgun (WGS) entry which is preliminary data.</text>
</comment>
<organism evidence="1 2">
    <name type="scientific">Salix brachista</name>
    <dbReference type="NCBI Taxonomy" id="2182728"/>
    <lineage>
        <taxon>Eukaryota</taxon>
        <taxon>Viridiplantae</taxon>
        <taxon>Streptophyta</taxon>
        <taxon>Embryophyta</taxon>
        <taxon>Tracheophyta</taxon>
        <taxon>Spermatophyta</taxon>
        <taxon>Magnoliopsida</taxon>
        <taxon>eudicotyledons</taxon>
        <taxon>Gunneridae</taxon>
        <taxon>Pentapetalae</taxon>
        <taxon>rosids</taxon>
        <taxon>fabids</taxon>
        <taxon>Malpighiales</taxon>
        <taxon>Salicaceae</taxon>
        <taxon>Saliceae</taxon>
        <taxon>Salix</taxon>
    </lineage>
</organism>
<keyword evidence="2" id="KW-1185">Reference proteome</keyword>
<sequence>MERKQIFHDRNAKQFSLGKKLEALLVDVLATTGRPFSLVSSLNFQCLQLLIGTAVLERGQNLFVSLIDFSNCVIGQTVILPSGNPVFRWLATLQRSCCWRYSINQDEELCRVQIGIGVASWVSSRIILTTDSTFVLSYATDASDFPLIHIPLNLKWYRCLKVIENLQSCCEKCDYKSTHCASVSGLLKQMPK</sequence>
<proteinExistence type="predicted"/>
<gene>
    <name evidence="1" type="ORF">DKX38_003737</name>
</gene>
<dbReference type="Proteomes" id="UP000326939">
    <property type="component" value="Chromosome 3"/>
</dbReference>
<reference evidence="2" key="1">
    <citation type="journal article" date="2019" name="Gigascience">
        <title>De novo genome assembly of the endangered Acer yangbiense, a plant species with extremely small populations endemic to Yunnan Province, China.</title>
        <authorList>
            <person name="Yang J."/>
            <person name="Wariss H.M."/>
            <person name="Tao L."/>
            <person name="Zhang R."/>
            <person name="Yun Q."/>
            <person name="Hollingsworth P."/>
            <person name="Dao Z."/>
            <person name="Luo G."/>
            <person name="Guo H."/>
            <person name="Ma Y."/>
            <person name="Sun W."/>
        </authorList>
    </citation>
    <scope>NUCLEOTIDE SEQUENCE [LARGE SCALE GENOMIC DNA]</scope>
    <source>
        <strain evidence="2">cv. br00</strain>
    </source>
</reference>
<dbReference type="AlphaFoldDB" id="A0A5N5NAQ8"/>
<evidence type="ECO:0000313" key="2">
    <source>
        <dbReference type="Proteomes" id="UP000326939"/>
    </source>
</evidence>
<dbReference type="EMBL" id="VDCV01000003">
    <property type="protein sequence ID" value="KAB5563683.1"/>
    <property type="molecule type" value="Genomic_DNA"/>
</dbReference>
<protein>
    <submittedName>
        <fullName evidence="1">Uncharacterized protein</fullName>
    </submittedName>
</protein>